<dbReference type="PIRSF" id="PIRSF006603">
    <property type="entry name" value="DinF"/>
    <property type="match status" value="1"/>
</dbReference>
<feature type="transmembrane region" description="Helical" evidence="7">
    <location>
        <begin position="192"/>
        <end position="214"/>
    </location>
</feature>
<dbReference type="InterPro" id="IPR002528">
    <property type="entry name" value="MATE_fam"/>
</dbReference>
<dbReference type="PANTHER" id="PTHR43823">
    <property type="entry name" value="SPORULATION PROTEIN YKVU"/>
    <property type="match status" value="1"/>
</dbReference>
<proteinExistence type="predicted"/>
<dbReference type="Proteomes" id="UP000309788">
    <property type="component" value="Unassembled WGS sequence"/>
</dbReference>
<dbReference type="EMBL" id="VCEI01000011">
    <property type="protein sequence ID" value="TLU96057.1"/>
    <property type="molecule type" value="Genomic_DNA"/>
</dbReference>
<dbReference type="InterPro" id="IPR051327">
    <property type="entry name" value="MATE_MepA_subfamily"/>
</dbReference>
<feature type="transmembrane region" description="Helical" evidence="7">
    <location>
        <begin position="379"/>
        <end position="399"/>
    </location>
</feature>
<keyword evidence="2" id="KW-0813">Transport</keyword>
<comment type="caution">
    <text evidence="8">The sequence shown here is derived from an EMBL/GenBank/DDBJ whole genome shotgun (WGS) entry which is preliminary data.</text>
</comment>
<dbReference type="GO" id="GO:0005886">
    <property type="term" value="C:plasma membrane"/>
    <property type="evidence" value="ECO:0007669"/>
    <property type="project" value="UniProtKB-SubCell"/>
</dbReference>
<feature type="transmembrane region" description="Helical" evidence="7">
    <location>
        <begin position="411"/>
        <end position="431"/>
    </location>
</feature>
<evidence type="ECO:0000256" key="4">
    <source>
        <dbReference type="ARBA" id="ARBA00022692"/>
    </source>
</evidence>
<feature type="transmembrane region" description="Helical" evidence="7">
    <location>
        <begin position="121"/>
        <end position="141"/>
    </location>
</feature>
<dbReference type="RefSeq" id="WP_138279752.1">
    <property type="nucleotide sequence ID" value="NZ_BMGE01000001.1"/>
</dbReference>
<dbReference type="AlphaFoldDB" id="A0A5R9KIL3"/>
<feature type="transmembrane region" description="Helical" evidence="7">
    <location>
        <begin position="161"/>
        <end position="180"/>
    </location>
</feature>
<organism evidence="8 9">
    <name type="scientific">Dyadobacter sediminis</name>
    <dbReference type="NCBI Taxonomy" id="1493691"/>
    <lineage>
        <taxon>Bacteria</taxon>
        <taxon>Pseudomonadati</taxon>
        <taxon>Bacteroidota</taxon>
        <taxon>Cytophagia</taxon>
        <taxon>Cytophagales</taxon>
        <taxon>Spirosomataceae</taxon>
        <taxon>Dyadobacter</taxon>
    </lineage>
</organism>
<keyword evidence="3" id="KW-1003">Cell membrane</keyword>
<feature type="transmembrane region" description="Helical" evidence="7">
    <location>
        <begin position="340"/>
        <end position="359"/>
    </location>
</feature>
<dbReference type="Pfam" id="PF01554">
    <property type="entry name" value="MatE"/>
    <property type="match status" value="2"/>
</dbReference>
<feature type="transmembrane region" description="Helical" evidence="7">
    <location>
        <begin position="76"/>
        <end position="100"/>
    </location>
</feature>
<keyword evidence="5 7" id="KW-1133">Transmembrane helix</keyword>
<keyword evidence="4 7" id="KW-0812">Transmembrane</keyword>
<comment type="subcellular location">
    <subcellularLocation>
        <location evidence="1">Cell membrane</location>
        <topology evidence="1">Multi-pass membrane protein</topology>
    </subcellularLocation>
</comment>
<dbReference type="GO" id="GO:0042910">
    <property type="term" value="F:xenobiotic transmembrane transporter activity"/>
    <property type="evidence" value="ECO:0007669"/>
    <property type="project" value="InterPro"/>
</dbReference>
<evidence type="ECO:0000256" key="1">
    <source>
        <dbReference type="ARBA" id="ARBA00004651"/>
    </source>
</evidence>
<evidence type="ECO:0000313" key="9">
    <source>
        <dbReference type="Proteomes" id="UP000309788"/>
    </source>
</evidence>
<dbReference type="GO" id="GO:0015297">
    <property type="term" value="F:antiporter activity"/>
    <property type="evidence" value="ECO:0007669"/>
    <property type="project" value="InterPro"/>
</dbReference>
<protein>
    <recommendedName>
        <fullName evidence="10">MATE family efflux transporter</fullName>
    </recommendedName>
</protein>
<evidence type="ECO:0000256" key="2">
    <source>
        <dbReference type="ARBA" id="ARBA00022448"/>
    </source>
</evidence>
<sequence>MELQNWMNTLPLRPIFPRHPIMTATNPLGDAPIRTLFFQYYGPAVISLMSSLVHQLVNGIILGQQIGKDGLAAVGLYGPVVIVLIALSLPVMIGGGVLIGKSIGAADFKQVQQIFQFATTLVILAGGGVAITAPFLAVPLARFLAGESSPVLAENTADYAFWQLSSLPFFFLGMIWGNFVRAGNAPKVSRNASILAAAVNIILDLLLIVGFGLGVKGASMATSIALAAGTTYLFIYILKGNAPFGFASFRFTLKFSQWKEYLKIGLPSFAAEIAFSSGLLLINQSLIPFGTLAVATFGLVNYLSFLLIRPFTAAMIAVLPIMSFNMGARQPQRVLESLRFSLGFTFLLGMLVTGIGLFLSDPLVMLFSGDQNMAYRKMVGQAMGLYFLLFLAAGPNYLLAAFFQSTGKTTLSLLINFLKGFLLVSLALVVLPDYFGLSGIWLSRSLAELLTFIIIAAYTRYYKDQYFAESAILPKVKSK</sequence>
<accession>A0A5R9KIL3</accession>
<keyword evidence="9" id="KW-1185">Reference proteome</keyword>
<feature type="transmembrane region" description="Helical" evidence="7">
    <location>
        <begin position="437"/>
        <end position="458"/>
    </location>
</feature>
<keyword evidence="6 7" id="KW-0472">Membrane</keyword>
<feature type="transmembrane region" description="Helical" evidence="7">
    <location>
        <begin position="302"/>
        <end position="328"/>
    </location>
</feature>
<evidence type="ECO:0000256" key="5">
    <source>
        <dbReference type="ARBA" id="ARBA00022989"/>
    </source>
</evidence>
<evidence type="ECO:0000256" key="3">
    <source>
        <dbReference type="ARBA" id="ARBA00022475"/>
    </source>
</evidence>
<evidence type="ECO:0008006" key="10">
    <source>
        <dbReference type="Google" id="ProtNLM"/>
    </source>
</evidence>
<reference evidence="8 9" key="1">
    <citation type="submission" date="2019-05" db="EMBL/GenBank/DDBJ databases">
        <authorList>
            <person name="Qu J.-H."/>
        </authorList>
    </citation>
    <scope>NUCLEOTIDE SEQUENCE [LARGE SCALE GENOMIC DNA]</scope>
    <source>
        <strain evidence="8 9">Z12</strain>
    </source>
</reference>
<evidence type="ECO:0000256" key="7">
    <source>
        <dbReference type="SAM" id="Phobius"/>
    </source>
</evidence>
<dbReference type="PANTHER" id="PTHR43823:SF3">
    <property type="entry name" value="MULTIDRUG EXPORT PROTEIN MEPA"/>
    <property type="match status" value="1"/>
</dbReference>
<dbReference type="InterPro" id="IPR048279">
    <property type="entry name" value="MdtK-like"/>
</dbReference>
<gene>
    <name evidence="8" type="ORF">FEM55_02600</name>
</gene>
<evidence type="ECO:0000313" key="8">
    <source>
        <dbReference type="EMBL" id="TLU96057.1"/>
    </source>
</evidence>
<name>A0A5R9KIL3_9BACT</name>
<dbReference type="OrthoDB" id="9811110at2"/>
<evidence type="ECO:0000256" key="6">
    <source>
        <dbReference type="ARBA" id="ARBA00023136"/>
    </source>
</evidence>